<dbReference type="Pfam" id="PF01048">
    <property type="entry name" value="PNP_UDP_1"/>
    <property type="match status" value="1"/>
</dbReference>
<evidence type="ECO:0000313" key="2">
    <source>
        <dbReference type="EMBL" id="MCK9685476.1"/>
    </source>
</evidence>
<dbReference type="EMBL" id="JAJLJH010000001">
    <property type="protein sequence ID" value="MCK9685476.1"/>
    <property type="molecule type" value="Genomic_DNA"/>
</dbReference>
<name>A0A9X1YPL7_9BURK</name>
<dbReference type="PANTHER" id="PTHR46832:SF1">
    <property type="entry name" value="5'-METHYLTHIOADENOSINE_S-ADENOSYLHOMOCYSTEINE NUCLEOSIDASE"/>
    <property type="match status" value="1"/>
</dbReference>
<organism evidence="2 3">
    <name type="scientific">Scleromatobacter humisilvae</name>
    <dbReference type="NCBI Taxonomy" id="2897159"/>
    <lineage>
        <taxon>Bacteria</taxon>
        <taxon>Pseudomonadati</taxon>
        <taxon>Pseudomonadota</taxon>
        <taxon>Betaproteobacteria</taxon>
        <taxon>Burkholderiales</taxon>
        <taxon>Sphaerotilaceae</taxon>
        <taxon>Scleromatobacter</taxon>
    </lineage>
</organism>
<dbReference type="GO" id="GO:0005829">
    <property type="term" value="C:cytosol"/>
    <property type="evidence" value="ECO:0007669"/>
    <property type="project" value="TreeGrafter"/>
</dbReference>
<dbReference type="GO" id="GO:0008930">
    <property type="term" value="F:methylthioadenosine nucleosidase activity"/>
    <property type="evidence" value="ECO:0007669"/>
    <property type="project" value="TreeGrafter"/>
</dbReference>
<dbReference type="Gene3D" id="3.40.50.1580">
    <property type="entry name" value="Nucleoside phosphorylase domain"/>
    <property type="match status" value="1"/>
</dbReference>
<dbReference type="RefSeq" id="WP_275681478.1">
    <property type="nucleotide sequence ID" value="NZ_JAJLJH010000001.1"/>
</dbReference>
<feature type="domain" description="Nucleoside phosphorylase" evidence="1">
    <location>
        <begin position="396"/>
        <end position="568"/>
    </location>
</feature>
<dbReference type="Proteomes" id="UP001139353">
    <property type="component" value="Unassembled WGS sequence"/>
</dbReference>
<dbReference type="SUPFAM" id="SSF53167">
    <property type="entry name" value="Purine and uridine phosphorylases"/>
    <property type="match status" value="1"/>
</dbReference>
<keyword evidence="3" id="KW-1185">Reference proteome</keyword>
<reference evidence="2" key="1">
    <citation type="submission" date="2021-11" db="EMBL/GenBank/DDBJ databases">
        <title>BS-T2-15 a new species belonging to the Comamonadaceae family isolated from the soil of a French oak forest.</title>
        <authorList>
            <person name="Mieszkin S."/>
            <person name="Alain K."/>
        </authorList>
    </citation>
    <scope>NUCLEOTIDE SEQUENCE</scope>
    <source>
        <strain evidence="2">BS-T2-15</strain>
    </source>
</reference>
<sequence length="578" mass="63020">MSHSIRLMWKIFAPMQDGVATYAPGLSSLFDVRRSGTFLSDIGGTIQTDFCPFTLDPTKLFLSNTQTRLKAFGIARGRAPYLAPLGDAAGAASIDVNAGLHVYGRDVCLSLECEPFEVENLDRIQALRELSNHAALMGLARTWMAVATSNDRRALPQPRHYRVFPCISIRDLGETPPPDDRLLASLLTKHPQISKAVETQVLEKNRTQQIDETSILLDRQGIVGHAPALVPGEQWRGHARRLRSCMSMLEMVAAMQRLFMSPAPDQTLLQQARQAVHREAKALLPNSTSAQHAWRLLNSEFELVGLSAEVRVHNEEGTSLNQTNNTAANAPRRSVLCVAAATVEMAAVKRALTVEFGQGKLKPFADDFGVLFHDGATDVDWMLVASSFQAQVETASYVPSLIADLRPTIVLMVGMCMGMPEAALPPGTVVVPNEVFNLDHRREVEAGTEYRPHGERVAKQLYKLADILGPDVTDYKVETRKGLASSSAKIENPSADVIALIAHAFPDVAAVDMEGFAFYRATERLPALWIKAVADRGEAPAPSAGGQEAKRSTQAAVVENAIDFAIRVARAFFDAAAH</sequence>
<gene>
    <name evidence="2" type="ORF">LPC04_07120</name>
</gene>
<accession>A0A9X1YPL7</accession>
<dbReference type="GO" id="GO:0019284">
    <property type="term" value="P:L-methionine salvage from S-adenosylmethionine"/>
    <property type="evidence" value="ECO:0007669"/>
    <property type="project" value="TreeGrafter"/>
</dbReference>
<evidence type="ECO:0000259" key="1">
    <source>
        <dbReference type="Pfam" id="PF01048"/>
    </source>
</evidence>
<evidence type="ECO:0000313" key="3">
    <source>
        <dbReference type="Proteomes" id="UP001139353"/>
    </source>
</evidence>
<dbReference type="GO" id="GO:0009116">
    <property type="term" value="P:nucleoside metabolic process"/>
    <property type="evidence" value="ECO:0007669"/>
    <property type="project" value="InterPro"/>
</dbReference>
<dbReference type="GO" id="GO:0008782">
    <property type="term" value="F:adenosylhomocysteine nucleosidase activity"/>
    <property type="evidence" value="ECO:0007669"/>
    <property type="project" value="TreeGrafter"/>
</dbReference>
<comment type="caution">
    <text evidence="2">The sequence shown here is derived from an EMBL/GenBank/DDBJ whole genome shotgun (WGS) entry which is preliminary data.</text>
</comment>
<dbReference type="AlphaFoldDB" id="A0A9X1YPL7"/>
<protein>
    <recommendedName>
        <fullName evidence="1">Nucleoside phosphorylase domain-containing protein</fullName>
    </recommendedName>
</protein>
<proteinExistence type="predicted"/>
<dbReference type="InterPro" id="IPR035994">
    <property type="entry name" value="Nucleoside_phosphorylase_sf"/>
</dbReference>
<dbReference type="PANTHER" id="PTHR46832">
    <property type="entry name" value="5'-METHYLTHIOADENOSINE/S-ADENOSYLHOMOCYSTEINE NUCLEOSIDASE"/>
    <property type="match status" value="1"/>
</dbReference>
<dbReference type="InterPro" id="IPR000845">
    <property type="entry name" value="Nucleoside_phosphorylase_d"/>
</dbReference>